<name>A0A9W4UQ61_9PLEO</name>
<organism evidence="1 2">
    <name type="scientific">Periconia digitata</name>
    <dbReference type="NCBI Taxonomy" id="1303443"/>
    <lineage>
        <taxon>Eukaryota</taxon>
        <taxon>Fungi</taxon>
        <taxon>Dikarya</taxon>
        <taxon>Ascomycota</taxon>
        <taxon>Pezizomycotina</taxon>
        <taxon>Dothideomycetes</taxon>
        <taxon>Pleosporomycetidae</taxon>
        <taxon>Pleosporales</taxon>
        <taxon>Massarineae</taxon>
        <taxon>Periconiaceae</taxon>
        <taxon>Periconia</taxon>
    </lineage>
</organism>
<evidence type="ECO:0000313" key="2">
    <source>
        <dbReference type="Proteomes" id="UP001152607"/>
    </source>
</evidence>
<keyword evidence="2" id="KW-1185">Reference proteome</keyword>
<protein>
    <submittedName>
        <fullName evidence="1">Uncharacterized protein</fullName>
    </submittedName>
</protein>
<dbReference type="EMBL" id="CAOQHR010000008">
    <property type="protein sequence ID" value="CAI6338338.1"/>
    <property type="molecule type" value="Genomic_DNA"/>
</dbReference>
<sequence>MVVVLYAHTKKTSSSCTPFQKIGGFTNGLYSVRAHPGSELEDVCPHTIIPISRTEKRPADWNQHRMDFNFAVLIAAQETAYLVLLRRGRGPPLPISDDFILIVCVCVCVLRGWEGLCMYLSLRNFSPTESVVVGLPAVTAPMRCIRLSTIRESKDVVPPHLLLLPKDAW</sequence>
<dbReference type="Proteomes" id="UP001152607">
    <property type="component" value="Unassembled WGS sequence"/>
</dbReference>
<accession>A0A9W4UQ61</accession>
<dbReference type="AlphaFoldDB" id="A0A9W4UQ61"/>
<comment type="caution">
    <text evidence="1">The sequence shown here is derived from an EMBL/GenBank/DDBJ whole genome shotgun (WGS) entry which is preliminary data.</text>
</comment>
<evidence type="ECO:0000313" key="1">
    <source>
        <dbReference type="EMBL" id="CAI6338338.1"/>
    </source>
</evidence>
<reference evidence="1" key="1">
    <citation type="submission" date="2023-01" db="EMBL/GenBank/DDBJ databases">
        <authorList>
            <person name="Van Ghelder C."/>
            <person name="Rancurel C."/>
        </authorList>
    </citation>
    <scope>NUCLEOTIDE SEQUENCE</scope>
    <source>
        <strain evidence="1">CNCM I-4278</strain>
    </source>
</reference>
<proteinExistence type="predicted"/>
<gene>
    <name evidence="1" type="ORF">PDIGIT_LOCUS11466</name>
</gene>